<dbReference type="Proteomes" id="UP000250235">
    <property type="component" value="Unassembled WGS sequence"/>
</dbReference>
<evidence type="ECO:0000256" key="1">
    <source>
        <dbReference type="SAM" id="MobiDB-lite"/>
    </source>
</evidence>
<evidence type="ECO:0000256" key="2">
    <source>
        <dbReference type="SAM" id="Phobius"/>
    </source>
</evidence>
<name>A0A2Z6ZZF4_9LAMI</name>
<feature type="region of interest" description="Disordered" evidence="1">
    <location>
        <begin position="154"/>
        <end position="203"/>
    </location>
</feature>
<dbReference type="EMBL" id="KV020343">
    <property type="protein sequence ID" value="KZV14606.1"/>
    <property type="molecule type" value="Genomic_DNA"/>
</dbReference>
<feature type="region of interest" description="Disordered" evidence="1">
    <location>
        <begin position="1"/>
        <end position="50"/>
    </location>
</feature>
<protein>
    <submittedName>
        <fullName evidence="3">Uncharacterized protein</fullName>
    </submittedName>
</protein>
<feature type="transmembrane region" description="Helical" evidence="2">
    <location>
        <begin position="277"/>
        <end position="299"/>
    </location>
</feature>
<sequence length="300" mass="33200">MEAAFNLEKKDESSFLPPLAAEDRSKVEDTSPPDLQEDVSGVDKISEQPPPLLLFPLSEREDEWPSLPSRQGMLQVPSIPLAGEKSDGGWTELFANSTENPTVVGMAITSRPPSSSIKRPPPPSARLALVKQHSRYGTVSSLLLAEIRRKNIEKASSPPPVQIEEAEKKESTPSPLQTEEAEKILSPPSPLQIEEVEKKRYRPQKSSNGLVLNTFRNPFSVLEDMEEEKDPVVAADKENPVVAAEEAQVICTSRRKNKRRCKGGIGRMDQNQGTKGYYLLFISSTVSIVSFLLVIIASWR</sequence>
<feature type="region of interest" description="Disordered" evidence="1">
    <location>
        <begin position="105"/>
        <end position="124"/>
    </location>
</feature>
<organism evidence="3 4">
    <name type="scientific">Dorcoceras hygrometricum</name>
    <dbReference type="NCBI Taxonomy" id="472368"/>
    <lineage>
        <taxon>Eukaryota</taxon>
        <taxon>Viridiplantae</taxon>
        <taxon>Streptophyta</taxon>
        <taxon>Embryophyta</taxon>
        <taxon>Tracheophyta</taxon>
        <taxon>Spermatophyta</taxon>
        <taxon>Magnoliopsida</taxon>
        <taxon>eudicotyledons</taxon>
        <taxon>Gunneridae</taxon>
        <taxon>Pentapetalae</taxon>
        <taxon>asterids</taxon>
        <taxon>lamiids</taxon>
        <taxon>Lamiales</taxon>
        <taxon>Gesneriaceae</taxon>
        <taxon>Didymocarpoideae</taxon>
        <taxon>Trichosporeae</taxon>
        <taxon>Loxocarpinae</taxon>
        <taxon>Dorcoceras</taxon>
    </lineage>
</organism>
<keyword evidence="2" id="KW-0812">Transmembrane</keyword>
<gene>
    <name evidence="3" type="ORF">F511_42343</name>
</gene>
<keyword evidence="2" id="KW-1133">Transmembrane helix</keyword>
<keyword evidence="4" id="KW-1185">Reference proteome</keyword>
<evidence type="ECO:0000313" key="3">
    <source>
        <dbReference type="EMBL" id="KZV14606.1"/>
    </source>
</evidence>
<keyword evidence="2" id="KW-0472">Membrane</keyword>
<accession>A0A2Z6ZZF4</accession>
<proteinExistence type="predicted"/>
<dbReference type="AlphaFoldDB" id="A0A2Z6ZZF4"/>
<reference evidence="3 4" key="1">
    <citation type="journal article" date="2015" name="Proc. Natl. Acad. Sci. U.S.A.">
        <title>The resurrection genome of Boea hygrometrica: A blueprint for survival of dehydration.</title>
        <authorList>
            <person name="Xiao L."/>
            <person name="Yang G."/>
            <person name="Zhang L."/>
            <person name="Yang X."/>
            <person name="Zhao S."/>
            <person name="Ji Z."/>
            <person name="Zhou Q."/>
            <person name="Hu M."/>
            <person name="Wang Y."/>
            <person name="Chen M."/>
            <person name="Xu Y."/>
            <person name="Jin H."/>
            <person name="Xiao X."/>
            <person name="Hu G."/>
            <person name="Bao F."/>
            <person name="Hu Y."/>
            <person name="Wan P."/>
            <person name="Li L."/>
            <person name="Deng X."/>
            <person name="Kuang T."/>
            <person name="Xiang C."/>
            <person name="Zhu J.K."/>
            <person name="Oliver M.J."/>
            <person name="He Y."/>
        </authorList>
    </citation>
    <scope>NUCLEOTIDE SEQUENCE [LARGE SCALE GENOMIC DNA]</scope>
    <source>
        <strain evidence="4">cv. XS01</strain>
    </source>
</reference>
<evidence type="ECO:0000313" key="4">
    <source>
        <dbReference type="Proteomes" id="UP000250235"/>
    </source>
</evidence>